<dbReference type="Proteomes" id="UP001163223">
    <property type="component" value="Chromosome"/>
</dbReference>
<evidence type="ECO:0000313" key="2">
    <source>
        <dbReference type="Proteomes" id="UP001163223"/>
    </source>
</evidence>
<accession>A0ACD4NRY5</accession>
<keyword evidence="2" id="KW-1185">Reference proteome</keyword>
<sequence length="433" mass="45259">MANPSQALSAPPPNEKRDGFGNVVDPVVSFARGRIIGSSVDEVRRLRHGQAVAAERVRRLGPQSIGVFTGNQRDFPIRPEDIATSCEEWVGPGLVAEELRRLAVEHLGGLPDDGCAVFNRTSAGIVATIAAHAGGRPVLSIVPLGGRSHASVVRGCGLARVEMIEVQGDGDWRARIAGCALVVVTTVTSSLERLDDEIARAAIEAAKAAGCVTFLDEAYGARVRPYLHGGAKALELGADLAITNCDKAGLSGPRSGVLAGRAPLVVAASAKGSEYGMEARAPIAAATFRSLAAFDPAHLRKEAESGGRLAEALARRLGGMVARSDLGPMIHEDDVLRELIRRSGLSQNDIAVVPAESGAALGMVLLEDHGILTVNTHGQPGARISVRLKPTLDALDRVGGIEATVEAFDRSVDKVAAMLGDETALRALIHGRQ</sequence>
<name>A0ACD4NRY5_9HYPH</name>
<proteinExistence type="predicted"/>
<protein>
    <submittedName>
        <fullName evidence="1">Selenocysteine synthase</fullName>
    </submittedName>
</protein>
<organism evidence="1 2">
    <name type="scientific">Antarcticirhabdus aurantiaca</name>
    <dbReference type="NCBI Taxonomy" id="2606717"/>
    <lineage>
        <taxon>Bacteria</taxon>
        <taxon>Pseudomonadati</taxon>
        <taxon>Pseudomonadota</taxon>
        <taxon>Alphaproteobacteria</taxon>
        <taxon>Hyphomicrobiales</taxon>
        <taxon>Aurantimonadaceae</taxon>
        <taxon>Antarcticirhabdus</taxon>
    </lineage>
</organism>
<gene>
    <name evidence="1" type="ORF">OXU80_03980</name>
</gene>
<evidence type="ECO:0000313" key="1">
    <source>
        <dbReference type="EMBL" id="WAJ29405.1"/>
    </source>
</evidence>
<dbReference type="EMBL" id="CP113520">
    <property type="protein sequence ID" value="WAJ29405.1"/>
    <property type="molecule type" value="Genomic_DNA"/>
</dbReference>
<reference evidence="1" key="1">
    <citation type="submission" date="2022-11" db="EMBL/GenBank/DDBJ databases">
        <title>beta-Carotene-producing bacterium, Jeongeuplla avenae sp. nov., alleviates the salt stress of Arabidopsis seedlings.</title>
        <authorList>
            <person name="Jiang L."/>
            <person name="Lee J."/>
        </authorList>
    </citation>
    <scope>NUCLEOTIDE SEQUENCE</scope>
    <source>
        <strain evidence="1">DY_R2A_6</strain>
    </source>
</reference>